<evidence type="ECO:0000256" key="3">
    <source>
        <dbReference type="ARBA" id="ARBA00022833"/>
    </source>
</evidence>
<dbReference type="Proteomes" id="UP000515135">
    <property type="component" value="Unplaced"/>
</dbReference>
<gene>
    <name evidence="8" type="primary">LOC109461839</name>
</gene>
<reference evidence="8" key="1">
    <citation type="submission" date="2025-08" db="UniProtKB">
        <authorList>
            <consortium name="RefSeq"/>
        </authorList>
    </citation>
    <scope>IDENTIFICATION</scope>
    <source>
        <tissue evidence="8">Gonad</tissue>
    </source>
</reference>
<dbReference type="RefSeq" id="XP_019613866.1">
    <property type="nucleotide sequence ID" value="XM_019758307.1"/>
</dbReference>
<dbReference type="GO" id="GO:0008270">
    <property type="term" value="F:zinc ion binding"/>
    <property type="evidence" value="ECO:0007669"/>
    <property type="project" value="UniProtKB-KW"/>
</dbReference>
<dbReference type="PROSITE" id="PS50089">
    <property type="entry name" value="ZF_RING_2"/>
    <property type="match status" value="1"/>
</dbReference>
<sequence length="775" mass="90088">MGSKRTLIPLSLTRNYAPNWDVWEGLREMVQNWHDGILQVYDQDLITFDRENLKYTLTKDDSAVVEYQVTAKDWDNKTTTLGWLHYSKVDNRLTLINRNIGLHKKCLLLGYSKKPRCRDVIGQFGEGMKIGALALLRRGRLVTMETSEDRWRFELQQDENFGEEVLTVVVSERSSDSSSDINFPKCPVKLERADTCTTLSIQQREWQEHAKRFLFLVPPENCVKTELGTLLLDKELQGQLYVKSVWVQDLRKDDLKTGVDFCQLEVDRDRHAVPHPSEIDHHVSSMWVRALERRPDLAGHYYMLVEDDKCRDVKYANLYNTQSTAMLMADQFAQRHGDSSFPVVNTMALGELQKVKDELNRNIVSCNKTLYEILQKSGRHVSVEEALADSRATKKKKVAINSPRLSDEQRDALEHAVRLVQTADPDFRSSWVDIIQTQQLEGPGWHGSRIDIPYWMLDLETVHNFGRLCAQGTAKCMCREVRLCHALLELRRPHIKRSGGRSNDPMLLLVLNRLALQECHRAPPFCTASHQQGRPVNTVATHQDCVDREEQLQARVIELEKQVKQVAERNKTELNKLTTKLSLAEKEVMNKEISYHDAYTRFKDMFQAEVKKLKTQFQAEFDKKDLHVRKLEEDLVLYRQTVDDRNARLDTLEREHENFPHTLVSQHHVLVEEVQHYRGELQKRCALITQYVEKQQTDLRDRNTKQKCQTIIDMCTDMKEELHNQRYVCSVCHTKRRSHLIQPCGHYNSCETCLLQLAGCPVCKKPIESKIKVFE</sequence>
<evidence type="ECO:0000313" key="8">
    <source>
        <dbReference type="RefSeq" id="XP_019613866.1"/>
    </source>
</evidence>
<dbReference type="KEGG" id="bbel:109461839"/>
<evidence type="ECO:0000259" key="6">
    <source>
        <dbReference type="PROSITE" id="PS50089"/>
    </source>
</evidence>
<dbReference type="SUPFAM" id="SSF57850">
    <property type="entry name" value="RING/U-box"/>
    <property type="match status" value="1"/>
</dbReference>
<dbReference type="GeneID" id="109461839"/>
<proteinExistence type="predicted"/>
<dbReference type="Gene3D" id="3.30.40.10">
    <property type="entry name" value="Zinc/RING finger domain, C3HC4 (zinc finger)"/>
    <property type="match status" value="1"/>
</dbReference>
<keyword evidence="1" id="KW-0479">Metal-binding</keyword>
<keyword evidence="7" id="KW-1185">Reference proteome</keyword>
<dbReference type="AlphaFoldDB" id="A0A6P4YAP3"/>
<keyword evidence="3" id="KW-0862">Zinc</keyword>
<evidence type="ECO:0000256" key="1">
    <source>
        <dbReference type="ARBA" id="ARBA00022723"/>
    </source>
</evidence>
<accession>A0A6P4YAP3</accession>
<evidence type="ECO:0000256" key="4">
    <source>
        <dbReference type="PROSITE-ProRule" id="PRU00175"/>
    </source>
</evidence>
<feature type="domain" description="RING-type" evidence="6">
    <location>
        <begin position="729"/>
        <end position="764"/>
    </location>
</feature>
<dbReference type="InterPro" id="IPR013083">
    <property type="entry name" value="Znf_RING/FYVE/PHD"/>
</dbReference>
<dbReference type="InterPro" id="IPR001841">
    <property type="entry name" value="Znf_RING"/>
</dbReference>
<protein>
    <submittedName>
        <fullName evidence="8">Uncharacterized protein LOC109461839</fullName>
    </submittedName>
</protein>
<dbReference type="Pfam" id="PF13920">
    <property type="entry name" value="zf-C3HC4_3"/>
    <property type="match status" value="1"/>
</dbReference>
<keyword evidence="2 4" id="KW-0863">Zinc-finger</keyword>
<evidence type="ECO:0000256" key="5">
    <source>
        <dbReference type="SAM" id="Coils"/>
    </source>
</evidence>
<feature type="coiled-coil region" evidence="5">
    <location>
        <begin position="542"/>
        <end position="594"/>
    </location>
</feature>
<name>A0A6P4YAP3_BRABE</name>
<organism evidence="7 8">
    <name type="scientific">Branchiostoma belcheri</name>
    <name type="common">Amphioxus</name>
    <dbReference type="NCBI Taxonomy" id="7741"/>
    <lineage>
        <taxon>Eukaryota</taxon>
        <taxon>Metazoa</taxon>
        <taxon>Chordata</taxon>
        <taxon>Cephalochordata</taxon>
        <taxon>Leptocardii</taxon>
        <taxon>Amphioxiformes</taxon>
        <taxon>Branchiostomatidae</taxon>
        <taxon>Branchiostoma</taxon>
    </lineage>
</organism>
<keyword evidence="5" id="KW-0175">Coiled coil</keyword>
<evidence type="ECO:0000256" key="2">
    <source>
        <dbReference type="ARBA" id="ARBA00022771"/>
    </source>
</evidence>
<dbReference type="OrthoDB" id="66726at2759"/>
<evidence type="ECO:0000313" key="7">
    <source>
        <dbReference type="Proteomes" id="UP000515135"/>
    </source>
</evidence>